<feature type="transmembrane region" description="Helical" evidence="8">
    <location>
        <begin position="307"/>
        <end position="325"/>
    </location>
</feature>
<feature type="transmembrane region" description="Helical" evidence="8">
    <location>
        <begin position="331"/>
        <end position="358"/>
    </location>
</feature>
<dbReference type="Gene3D" id="3.10.580.10">
    <property type="entry name" value="CBS-domain"/>
    <property type="match status" value="1"/>
</dbReference>
<keyword evidence="8" id="KW-0479">Metal-binding</keyword>
<dbReference type="SMART" id="SM00924">
    <property type="entry name" value="MgtE_N"/>
    <property type="match status" value="1"/>
</dbReference>
<feature type="transmembrane region" description="Helical" evidence="8">
    <location>
        <begin position="444"/>
        <end position="467"/>
    </location>
</feature>
<dbReference type="RefSeq" id="WP_049705588.1">
    <property type="nucleotide sequence ID" value="NZ_BMFM01000001.1"/>
</dbReference>
<proteinExistence type="inferred from homology"/>
<dbReference type="Gene3D" id="1.10.357.20">
    <property type="entry name" value="SLC41 divalent cation transporters, integral membrane domain"/>
    <property type="match status" value="1"/>
</dbReference>
<evidence type="ECO:0000256" key="8">
    <source>
        <dbReference type="RuleBase" id="RU362011"/>
    </source>
</evidence>
<dbReference type="KEGG" id="yti:FNA67_13080"/>
<keyword evidence="6 8" id="KW-1133">Transmembrane helix</keyword>
<keyword evidence="4 8" id="KW-0812">Transmembrane</keyword>
<comment type="subunit">
    <text evidence="8">Homodimer.</text>
</comment>
<dbReference type="SMART" id="SM00116">
    <property type="entry name" value="CBS"/>
    <property type="match status" value="1"/>
</dbReference>
<gene>
    <name evidence="9" type="primary">mgtE</name>
    <name evidence="9" type="ORF">FNA67_13080</name>
</gene>
<accession>A0A5B9DPU5</accession>
<dbReference type="Pfam" id="PF01769">
    <property type="entry name" value="MgtE"/>
    <property type="match status" value="1"/>
</dbReference>
<dbReference type="PANTHER" id="PTHR43773:SF1">
    <property type="entry name" value="MAGNESIUM TRANSPORTER MGTE"/>
    <property type="match status" value="1"/>
</dbReference>
<keyword evidence="10" id="KW-1185">Reference proteome</keyword>
<dbReference type="SUPFAM" id="SSF54631">
    <property type="entry name" value="CBS-domain pair"/>
    <property type="match status" value="1"/>
</dbReference>
<dbReference type="Proteomes" id="UP000321062">
    <property type="component" value="Chromosome"/>
</dbReference>
<comment type="function">
    <text evidence="8">Acts as a magnesium transporter.</text>
</comment>
<dbReference type="GO" id="GO:0005886">
    <property type="term" value="C:plasma membrane"/>
    <property type="evidence" value="ECO:0007669"/>
    <property type="project" value="UniProtKB-SubCell"/>
</dbReference>
<dbReference type="AlphaFoldDB" id="A0A5B9DPU5"/>
<evidence type="ECO:0000256" key="2">
    <source>
        <dbReference type="ARBA" id="ARBA00009749"/>
    </source>
</evidence>
<dbReference type="Gene3D" id="1.25.60.10">
    <property type="entry name" value="MgtE N-terminal domain-like"/>
    <property type="match status" value="1"/>
</dbReference>
<evidence type="ECO:0000256" key="6">
    <source>
        <dbReference type="ARBA" id="ARBA00022989"/>
    </source>
</evidence>
<sequence length="470" mass="51599">MSDQTETLEPNVRTGDVPPRDADGHIDPDWIQALRLRIDAGDAEAVSELMAPLHAADTGDVLEALDAEARVALVRLLGDQFDFEALTEVDESVRNEIFEHLPNAEIARGVAALDSDDAVALLEDIEPVDRDDILSKLPAFERLSLRRSLDYPEDSAGRRMQTDFIAIPPFWTVGQTIDYLRGEKDLPDEFYQIYVVDAGYKLLGMMPLDKLLRAQRKVQIEEIMNADVIEVEAGQDQEEAARVFERYDLVEVAVVDDSKRLVGVLTIDDMVDVIHEEATEDMQLLAGVGDEDLSDGVRDAVRSRSTWLVVSLLTASLSSLVIGLFDATIEQMVALAVLMPMVASMGGNAGTQTMTVTVRALAMRELDSFKLRRLVSREMLVGLCNGAIFALLIGVVTWLRFANPELGLVIGMAMVVNMIAAGTAGVLIPLTLDRFKIDPAVASATFVTMITDVVGFFSFLGLAGLWFHLF</sequence>
<dbReference type="SUPFAM" id="SSF158791">
    <property type="entry name" value="MgtE N-terminal domain-like"/>
    <property type="match status" value="1"/>
</dbReference>
<dbReference type="PROSITE" id="PS51371">
    <property type="entry name" value="CBS"/>
    <property type="match status" value="1"/>
</dbReference>
<dbReference type="SUPFAM" id="SSF161093">
    <property type="entry name" value="MgtE membrane domain-like"/>
    <property type="match status" value="1"/>
</dbReference>
<keyword evidence="8" id="KW-1003">Cell membrane</keyword>
<comment type="similarity">
    <text evidence="2 8">Belongs to the SLC41A transporter family.</text>
</comment>
<evidence type="ECO:0000256" key="1">
    <source>
        <dbReference type="ARBA" id="ARBA00004141"/>
    </source>
</evidence>
<organism evidence="9 10">
    <name type="scientific">Paradevosia tibetensis</name>
    <dbReference type="NCBI Taxonomy" id="1447062"/>
    <lineage>
        <taxon>Bacteria</taxon>
        <taxon>Pseudomonadati</taxon>
        <taxon>Pseudomonadota</taxon>
        <taxon>Alphaproteobacteria</taxon>
        <taxon>Hyphomicrobiales</taxon>
        <taxon>Devosiaceae</taxon>
        <taxon>Paradevosia</taxon>
    </lineage>
</organism>
<name>A0A5B9DPU5_9HYPH</name>
<dbReference type="InterPro" id="IPR046342">
    <property type="entry name" value="CBS_dom_sf"/>
</dbReference>
<feature type="transmembrane region" description="Helical" evidence="8">
    <location>
        <begin position="407"/>
        <end position="432"/>
    </location>
</feature>
<dbReference type="GO" id="GO:0046872">
    <property type="term" value="F:metal ion binding"/>
    <property type="evidence" value="ECO:0007669"/>
    <property type="project" value="UniProtKB-KW"/>
</dbReference>
<dbReference type="InterPro" id="IPR038076">
    <property type="entry name" value="MgtE_N_sf"/>
</dbReference>
<evidence type="ECO:0000313" key="9">
    <source>
        <dbReference type="EMBL" id="QEE21052.1"/>
    </source>
</evidence>
<dbReference type="InterPro" id="IPR000644">
    <property type="entry name" value="CBS_dom"/>
</dbReference>
<comment type="subcellular location">
    <subcellularLocation>
        <location evidence="8">Cell membrane</location>
        <topology evidence="8">Multi-pass membrane protein</topology>
    </subcellularLocation>
    <subcellularLocation>
        <location evidence="1">Membrane</location>
        <topology evidence="1">Multi-pass membrane protein</topology>
    </subcellularLocation>
</comment>
<dbReference type="EMBL" id="CP041690">
    <property type="protein sequence ID" value="QEE21052.1"/>
    <property type="molecule type" value="Genomic_DNA"/>
</dbReference>
<protein>
    <recommendedName>
        <fullName evidence="8">Magnesium transporter MgtE</fullName>
    </recommendedName>
</protein>
<dbReference type="CDD" id="cd04606">
    <property type="entry name" value="CBS_pair_Mg_transporter"/>
    <property type="match status" value="1"/>
</dbReference>
<keyword evidence="7 8" id="KW-0472">Membrane</keyword>
<dbReference type="InterPro" id="IPR006669">
    <property type="entry name" value="MgtE_transporter"/>
</dbReference>
<dbReference type="InterPro" id="IPR006668">
    <property type="entry name" value="Mg_transptr_MgtE_intracell_dom"/>
</dbReference>
<evidence type="ECO:0000313" key="10">
    <source>
        <dbReference type="Proteomes" id="UP000321062"/>
    </source>
</evidence>
<dbReference type="PANTHER" id="PTHR43773">
    <property type="entry name" value="MAGNESIUM TRANSPORTER MGTE"/>
    <property type="match status" value="1"/>
</dbReference>
<dbReference type="Pfam" id="PF00571">
    <property type="entry name" value="CBS"/>
    <property type="match status" value="1"/>
</dbReference>
<dbReference type="GO" id="GO:0015095">
    <property type="term" value="F:magnesium ion transmembrane transporter activity"/>
    <property type="evidence" value="ECO:0007669"/>
    <property type="project" value="UniProtKB-UniRule"/>
</dbReference>
<dbReference type="InterPro" id="IPR036739">
    <property type="entry name" value="SLC41_membr_dom_sf"/>
</dbReference>
<evidence type="ECO:0000256" key="7">
    <source>
        <dbReference type="ARBA" id="ARBA00023136"/>
    </source>
</evidence>
<reference evidence="9 10" key="1">
    <citation type="journal article" date="2015" name="Int. J. Syst. Evol. Microbiol.">
        <title>Youhaiella tibetensis gen. nov., sp. nov., isolated from subsurface sediment.</title>
        <authorList>
            <person name="Wang Y.X."/>
            <person name="Huang F.Q."/>
            <person name="Nogi Y."/>
            <person name="Pang S.J."/>
            <person name="Wang P.K."/>
            <person name="Lv J."/>
        </authorList>
    </citation>
    <scope>NUCLEOTIDE SEQUENCE [LARGE SCALE GENOMIC DNA]</scope>
    <source>
        <strain evidence="10">fig4</strain>
    </source>
</reference>
<evidence type="ECO:0000256" key="4">
    <source>
        <dbReference type="ARBA" id="ARBA00022692"/>
    </source>
</evidence>
<dbReference type="Pfam" id="PF03448">
    <property type="entry name" value="MgtE_N"/>
    <property type="match status" value="1"/>
</dbReference>
<keyword evidence="3 8" id="KW-0813">Transport</keyword>
<feature type="transmembrane region" description="Helical" evidence="8">
    <location>
        <begin position="379"/>
        <end position="401"/>
    </location>
</feature>
<dbReference type="NCBIfam" id="TIGR00400">
    <property type="entry name" value="mgtE"/>
    <property type="match status" value="1"/>
</dbReference>
<keyword evidence="5 8" id="KW-0460">Magnesium</keyword>
<evidence type="ECO:0000256" key="3">
    <source>
        <dbReference type="ARBA" id="ARBA00022448"/>
    </source>
</evidence>
<evidence type="ECO:0000256" key="5">
    <source>
        <dbReference type="ARBA" id="ARBA00022842"/>
    </source>
</evidence>
<dbReference type="OrthoDB" id="9790355at2"/>
<dbReference type="InterPro" id="IPR006667">
    <property type="entry name" value="SLC41_membr_dom"/>
</dbReference>